<protein>
    <submittedName>
        <fullName evidence="2">Uncharacterized protein</fullName>
    </submittedName>
</protein>
<keyword evidence="1" id="KW-0812">Transmembrane</keyword>
<dbReference type="Proteomes" id="UP000255050">
    <property type="component" value="Unassembled WGS sequence"/>
</dbReference>
<proteinExistence type="predicted"/>
<reference evidence="2 3" key="1">
    <citation type="submission" date="2018-06" db="EMBL/GenBank/DDBJ databases">
        <authorList>
            <consortium name="Pathogen Informatics"/>
            <person name="Doyle S."/>
        </authorList>
    </citation>
    <scope>NUCLEOTIDE SEQUENCE [LARGE SCALE GENOMIC DNA]</scope>
    <source>
        <strain evidence="2 3">NCTC11694</strain>
    </source>
</reference>
<gene>
    <name evidence="2" type="ORF">NCTC11694_06937</name>
</gene>
<organism evidence="2 3">
    <name type="scientific">Klebsiella michiganensis</name>
    <dbReference type="NCBI Taxonomy" id="1134687"/>
    <lineage>
        <taxon>Bacteria</taxon>
        <taxon>Pseudomonadati</taxon>
        <taxon>Pseudomonadota</taxon>
        <taxon>Gammaproteobacteria</taxon>
        <taxon>Enterobacterales</taxon>
        <taxon>Enterobacteriaceae</taxon>
        <taxon>Klebsiella/Raoultella group</taxon>
        <taxon>Klebsiella</taxon>
    </lineage>
</organism>
<sequence length="53" mass="5755">MILMILAPLIGVVGAALFSYGAWLVFPASGFYFCWLIVSVLVMGSIEIFVRAT</sequence>
<evidence type="ECO:0000313" key="3">
    <source>
        <dbReference type="Proteomes" id="UP000255050"/>
    </source>
</evidence>
<dbReference type="AlphaFoldDB" id="A0A7H4MW64"/>
<evidence type="ECO:0000256" key="1">
    <source>
        <dbReference type="SAM" id="Phobius"/>
    </source>
</evidence>
<keyword evidence="1" id="KW-0472">Membrane</keyword>
<dbReference type="EMBL" id="UGJR01000006">
    <property type="protein sequence ID" value="STT07327.1"/>
    <property type="molecule type" value="Genomic_DNA"/>
</dbReference>
<name>A0A7H4MW64_9ENTR</name>
<comment type="caution">
    <text evidence="2">The sequence shown here is derived from an EMBL/GenBank/DDBJ whole genome shotgun (WGS) entry which is preliminary data.</text>
</comment>
<evidence type="ECO:0000313" key="2">
    <source>
        <dbReference type="EMBL" id="STT07327.1"/>
    </source>
</evidence>
<accession>A0A7H4MW64</accession>
<feature type="transmembrane region" description="Helical" evidence="1">
    <location>
        <begin position="5"/>
        <end position="24"/>
    </location>
</feature>
<keyword evidence="1" id="KW-1133">Transmembrane helix</keyword>
<feature type="transmembrane region" description="Helical" evidence="1">
    <location>
        <begin position="30"/>
        <end position="50"/>
    </location>
</feature>